<dbReference type="SUPFAM" id="SSF53756">
    <property type="entry name" value="UDP-Glycosyltransferase/glycogen phosphorylase"/>
    <property type="match status" value="1"/>
</dbReference>
<dbReference type="InterPro" id="IPR028098">
    <property type="entry name" value="Glyco_trans_4-like_N"/>
</dbReference>
<dbReference type="Proteomes" id="UP001179361">
    <property type="component" value="Unassembled WGS sequence"/>
</dbReference>
<dbReference type="PANTHER" id="PTHR12526:SF622">
    <property type="entry name" value="GLYCOSYLTRANSFERASE (GROUP I)"/>
    <property type="match status" value="1"/>
</dbReference>
<proteinExistence type="predicted"/>
<dbReference type="Pfam" id="PF13692">
    <property type="entry name" value="Glyco_trans_1_4"/>
    <property type="match status" value="1"/>
</dbReference>
<protein>
    <submittedName>
        <fullName evidence="2">Glycosyltransferase family 4 protein</fullName>
    </submittedName>
</protein>
<dbReference type="Gene3D" id="3.40.50.2000">
    <property type="entry name" value="Glycogen Phosphorylase B"/>
    <property type="match status" value="2"/>
</dbReference>
<evidence type="ECO:0000259" key="1">
    <source>
        <dbReference type="Pfam" id="PF13579"/>
    </source>
</evidence>
<evidence type="ECO:0000313" key="2">
    <source>
        <dbReference type="EMBL" id="MCD2516298.1"/>
    </source>
</evidence>
<keyword evidence="3" id="KW-1185">Reference proteome</keyword>
<accession>A0ABS8Q3I8</accession>
<organism evidence="2 3">
    <name type="scientific">Massilia phyllostachyos</name>
    <dbReference type="NCBI Taxonomy" id="2898585"/>
    <lineage>
        <taxon>Bacteria</taxon>
        <taxon>Pseudomonadati</taxon>
        <taxon>Pseudomonadota</taxon>
        <taxon>Betaproteobacteria</taxon>
        <taxon>Burkholderiales</taxon>
        <taxon>Oxalobacteraceae</taxon>
        <taxon>Telluria group</taxon>
        <taxon>Massilia</taxon>
    </lineage>
</organism>
<dbReference type="Pfam" id="PF13579">
    <property type="entry name" value="Glyco_trans_4_4"/>
    <property type="match status" value="1"/>
</dbReference>
<dbReference type="CDD" id="cd03794">
    <property type="entry name" value="GT4_WbuB-like"/>
    <property type="match status" value="1"/>
</dbReference>
<dbReference type="EMBL" id="JAJNOC010000002">
    <property type="protein sequence ID" value="MCD2516298.1"/>
    <property type="molecule type" value="Genomic_DNA"/>
</dbReference>
<comment type="caution">
    <text evidence="2">The sequence shown here is derived from an EMBL/GenBank/DDBJ whole genome shotgun (WGS) entry which is preliminary data.</text>
</comment>
<dbReference type="RefSeq" id="WP_231057621.1">
    <property type="nucleotide sequence ID" value="NZ_JAJNOC010000002.1"/>
</dbReference>
<feature type="domain" description="Glycosyltransferase subfamily 4-like N-terminal" evidence="1">
    <location>
        <begin position="16"/>
        <end position="202"/>
    </location>
</feature>
<reference evidence="2" key="1">
    <citation type="submission" date="2021-11" db="EMBL/GenBank/DDBJ databases">
        <title>The complete genome of Massilia sp sp. G4R7.</title>
        <authorList>
            <person name="Liu L."/>
            <person name="Yue J."/>
            <person name="Yuan J."/>
            <person name="Yang F."/>
            <person name="Li L."/>
        </authorList>
    </citation>
    <scope>NUCLEOTIDE SEQUENCE</scope>
    <source>
        <strain evidence="2">G4R7</strain>
    </source>
</reference>
<dbReference type="PANTHER" id="PTHR12526">
    <property type="entry name" value="GLYCOSYLTRANSFERASE"/>
    <property type="match status" value="1"/>
</dbReference>
<evidence type="ECO:0000313" key="3">
    <source>
        <dbReference type="Proteomes" id="UP001179361"/>
    </source>
</evidence>
<gene>
    <name evidence="2" type="ORF">LQ564_08210</name>
</gene>
<name>A0ABS8Q3I8_9BURK</name>
<sequence length="426" mass="47579">MRILYINHYAGSPRHGMEYRPYYLAREWVRAGHTVRIVASSHSHLRAREPELGSQRLLEETIDGIRYTWLHTGAYRGNGLARVRNIGAFVRRLYQEGRRMALEDPPDVVIASSTYPMDIWPAQRIARMAGARLVFELHDLWPLTPMELGGMSRWHPFIMVAQAAENHVYRHADAVVSMLPKVQEHVSSRGLAPERLHIVPNGVQPQDWRAGAERLAGPVGRVLTDIAGAGNAIVGYAGNHGISNSLDTLLDAAQRMRDERVAFVLVGGGPEKERLRRRAAEHGLRKVYFLDPVGKDDIPALLQWFDLAYIGWRRQPLYRFGIAPNKLMDYMMAGRPVLHAVEAGNDPVGEARCGLTVASEDPDASAQGIRTLLAAGADERKAMGERGRQFVLQHCTYPVLSERFLAACRQQPAGLDHAAPVSQHTR</sequence>